<reference evidence="1" key="1">
    <citation type="submission" date="2014-09" db="EMBL/GenBank/DDBJ databases">
        <authorList>
            <person name="Magalhaes I.L.F."/>
            <person name="Oliveira U."/>
            <person name="Santos F.R."/>
            <person name="Vidigal T.H.D.A."/>
            <person name="Brescovit A.D."/>
            <person name="Santos A.J."/>
        </authorList>
    </citation>
    <scope>NUCLEOTIDE SEQUENCE</scope>
    <source>
        <tissue evidence="1">Shoot tissue taken approximately 20 cm above the soil surface</tissue>
    </source>
</reference>
<accession>A0A0A9N018</accession>
<dbReference type="EMBL" id="GBRH01281054">
    <property type="protein sequence ID" value="JAD16841.1"/>
    <property type="molecule type" value="Transcribed_RNA"/>
</dbReference>
<dbReference type="EMBL" id="GBRH01218013">
    <property type="protein sequence ID" value="JAD79882.1"/>
    <property type="molecule type" value="Transcribed_RNA"/>
</dbReference>
<name>A0A0A9N018_ARUDO</name>
<sequence length="58" mass="6441">MFSLSDLGIHEQILGYILMSSHLRNGNAKDLPHNVPIYSSTNNNLSLLACLPYILQPC</sequence>
<dbReference type="AlphaFoldDB" id="A0A0A9N018"/>
<organism evidence="1">
    <name type="scientific">Arundo donax</name>
    <name type="common">Giant reed</name>
    <name type="synonym">Donax arundinaceus</name>
    <dbReference type="NCBI Taxonomy" id="35708"/>
    <lineage>
        <taxon>Eukaryota</taxon>
        <taxon>Viridiplantae</taxon>
        <taxon>Streptophyta</taxon>
        <taxon>Embryophyta</taxon>
        <taxon>Tracheophyta</taxon>
        <taxon>Spermatophyta</taxon>
        <taxon>Magnoliopsida</taxon>
        <taxon>Liliopsida</taxon>
        <taxon>Poales</taxon>
        <taxon>Poaceae</taxon>
        <taxon>PACMAD clade</taxon>
        <taxon>Arundinoideae</taxon>
        <taxon>Arundineae</taxon>
        <taxon>Arundo</taxon>
    </lineage>
</organism>
<dbReference type="EMBL" id="GBRH01211512">
    <property type="protein sequence ID" value="JAD86383.1"/>
    <property type="molecule type" value="Transcribed_RNA"/>
</dbReference>
<protein>
    <submittedName>
        <fullName evidence="1">Uncharacterized protein</fullName>
    </submittedName>
</protein>
<reference evidence="1" key="2">
    <citation type="journal article" date="2015" name="Data Brief">
        <title>Shoot transcriptome of the giant reed, Arundo donax.</title>
        <authorList>
            <person name="Barrero R.A."/>
            <person name="Guerrero F.D."/>
            <person name="Moolhuijzen P."/>
            <person name="Goolsby J.A."/>
            <person name="Tidwell J."/>
            <person name="Bellgard S.E."/>
            <person name="Bellgard M.I."/>
        </authorList>
    </citation>
    <scope>NUCLEOTIDE SEQUENCE</scope>
    <source>
        <tissue evidence="1">Shoot tissue taken approximately 20 cm above the soil surface</tissue>
    </source>
</reference>
<proteinExistence type="predicted"/>
<evidence type="ECO:0000313" key="1">
    <source>
        <dbReference type="EMBL" id="JAD79882.1"/>
    </source>
</evidence>